<dbReference type="Gene3D" id="3.40.50.300">
    <property type="entry name" value="P-loop containing nucleotide triphosphate hydrolases"/>
    <property type="match status" value="1"/>
</dbReference>
<dbReference type="EMBL" id="JSZA02000252">
    <property type="protein sequence ID" value="KHD09586.1"/>
    <property type="molecule type" value="Genomic_DNA"/>
</dbReference>
<reference evidence="1 2" key="1">
    <citation type="journal article" date="2016" name="Front. Microbiol.">
        <title>Single-Cell (Meta-)Genomics of a Dimorphic Candidatus Thiomargarita nelsonii Reveals Genomic Plasticity.</title>
        <authorList>
            <person name="Flood B.E."/>
            <person name="Fliss P."/>
            <person name="Jones D.S."/>
            <person name="Dick G.J."/>
            <person name="Jain S."/>
            <person name="Kaster A.K."/>
            <person name="Winkel M."/>
            <person name="Mussmann M."/>
            <person name="Bailey J."/>
        </authorList>
    </citation>
    <scope>NUCLEOTIDE SEQUENCE [LARGE SCALE GENOMIC DNA]</scope>
    <source>
        <strain evidence="1">Hydrate Ridge</strain>
    </source>
</reference>
<accession>A0A0A6S0B4</accession>
<sequence length="277" mass="31916">MSEIHINKHIIYVTGLPRAGSTLLCQLLGHHPQIYSTGHSSPLSLSLNHLRHQLSDNEFLLSQLDVDFELGYQRLVNAYRGFINGWFAETDKTWVVDKNRGWLNQLETVFRLDPDCRLLVCVRELGPIYGSIEAQHQKTLLLDFPDHLANLSRYARADKLFAPEGVVGGPLKALESIQDIENSLQSRLYYVIFEHLISDPVVVMQGIYQWLGLPNGLFDPQNLSIKGHESDSYYRFKYRHQTKSRIQPIVNHPIPARINAELKKNFAWFYQTFYPGL</sequence>
<dbReference type="AlphaFoldDB" id="A0A0A6S0B4"/>
<gene>
    <name evidence="1" type="ORF">PN36_31500</name>
</gene>
<evidence type="ECO:0000313" key="2">
    <source>
        <dbReference type="Proteomes" id="UP000030428"/>
    </source>
</evidence>
<evidence type="ECO:0000313" key="1">
    <source>
        <dbReference type="EMBL" id="KHD09586.1"/>
    </source>
</evidence>
<dbReference type="Proteomes" id="UP000030428">
    <property type="component" value="Unassembled WGS sequence"/>
</dbReference>
<dbReference type="InterPro" id="IPR027417">
    <property type="entry name" value="P-loop_NTPase"/>
</dbReference>
<evidence type="ECO:0008006" key="3">
    <source>
        <dbReference type="Google" id="ProtNLM"/>
    </source>
</evidence>
<keyword evidence="2" id="KW-1185">Reference proteome</keyword>
<dbReference type="Pfam" id="PF13469">
    <property type="entry name" value="Sulfotransfer_3"/>
    <property type="match status" value="1"/>
</dbReference>
<dbReference type="SUPFAM" id="SSF52540">
    <property type="entry name" value="P-loop containing nucleoside triphosphate hydrolases"/>
    <property type="match status" value="1"/>
</dbReference>
<comment type="caution">
    <text evidence="1">The sequence shown here is derived from an EMBL/GenBank/DDBJ whole genome shotgun (WGS) entry which is preliminary data.</text>
</comment>
<protein>
    <recommendedName>
        <fullName evidence="3">Sulfotransferase</fullName>
    </recommendedName>
</protein>
<organism evidence="1 2">
    <name type="scientific">Candidatus Thiomargarita nelsonii</name>
    <dbReference type="NCBI Taxonomy" id="1003181"/>
    <lineage>
        <taxon>Bacteria</taxon>
        <taxon>Pseudomonadati</taxon>
        <taxon>Pseudomonadota</taxon>
        <taxon>Gammaproteobacteria</taxon>
        <taxon>Thiotrichales</taxon>
        <taxon>Thiotrichaceae</taxon>
        <taxon>Thiomargarita</taxon>
    </lineage>
</organism>
<name>A0A0A6S0B4_9GAMM</name>
<proteinExistence type="predicted"/>